<evidence type="ECO:0000256" key="3">
    <source>
        <dbReference type="ARBA" id="ARBA00022827"/>
    </source>
</evidence>
<sequence length="437" mass="46729">MSMDLRGCRGMLTDLMYTVYAKYSVTNQRPHPMDHAERPILIVGAGQAGARSLRALLDEGITTPVILAGDEPHAPYDRPPLSKDLLKAFDPENADPLCSDAVLTAPNVEVRLGDPVTAIDYDSSIATTASGQRIGFGAMIIATGGRSRALPLPGGELCTGLRNMDDCARLSQGLDKAKRIVVIGGGVIGLEVADAARARDIEVTVLEAGPRIMARILPPTASQWLAQRHRAHGTDIRCGVTVERIETTGGHFTVTTDQGLFEADIVLAAIGMTPNTELAPAGALGPGGGILTDTSGRIAGYDNLYAAGDVAESYNPHFGAHVRLETWRNADRQPQAIARTIAGRPAEHAEIPWMWTDQLGHNLQVVGFWNDSSEEVARGVPGEKGSSLYWTSDGVLAGGVLFDNGRDRRFLEALVQNKANVPHETLSDPEVRLKKLA</sequence>
<comment type="caution">
    <text evidence="7">The sequence shown here is derived from an EMBL/GenBank/DDBJ whole genome shotgun (WGS) entry which is preliminary data.</text>
</comment>
<dbReference type="GO" id="GO:0005737">
    <property type="term" value="C:cytoplasm"/>
    <property type="evidence" value="ECO:0007669"/>
    <property type="project" value="TreeGrafter"/>
</dbReference>
<keyword evidence="7" id="KW-0223">Dioxygenase</keyword>
<organism evidence="7 8">
    <name type="scientific">Pararhodobacter oceanensis</name>
    <dbReference type="NCBI Taxonomy" id="2172121"/>
    <lineage>
        <taxon>Bacteria</taxon>
        <taxon>Pseudomonadati</taxon>
        <taxon>Pseudomonadota</taxon>
        <taxon>Alphaproteobacteria</taxon>
        <taxon>Rhodobacterales</taxon>
        <taxon>Paracoccaceae</taxon>
        <taxon>Pararhodobacter</taxon>
    </lineage>
</organism>
<dbReference type="InterPro" id="IPR016156">
    <property type="entry name" value="FAD/NAD-linked_Rdtase_dimer_sf"/>
</dbReference>
<dbReference type="GO" id="GO:0051213">
    <property type="term" value="F:dioxygenase activity"/>
    <property type="evidence" value="ECO:0007669"/>
    <property type="project" value="UniProtKB-KW"/>
</dbReference>
<dbReference type="Pfam" id="PF07992">
    <property type="entry name" value="Pyr_redox_2"/>
    <property type="match status" value="1"/>
</dbReference>
<accession>A0A2T8HPY9</accession>
<dbReference type="AlphaFoldDB" id="A0A2T8HPY9"/>
<dbReference type="Pfam" id="PF14759">
    <property type="entry name" value="Reductase_C"/>
    <property type="match status" value="1"/>
</dbReference>
<protein>
    <submittedName>
        <fullName evidence="7">Benzene 1,2-dioxygenase</fullName>
    </submittedName>
</protein>
<evidence type="ECO:0000256" key="1">
    <source>
        <dbReference type="ARBA" id="ARBA00001974"/>
    </source>
</evidence>
<keyword evidence="8" id="KW-1185">Reference proteome</keyword>
<dbReference type="InterPro" id="IPR028202">
    <property type="entry name" value="Reductase_C"/>
</dbReference>
<keyword evidence="2" id="KW-0285">Flavoprotein</keyword>
<feature type="domain" description="Reductase C-terminal" evidence="6">
    <location>
        <begin position="353"/>
        <end position="437"/>
    </location>
</feature>
<comment type="cofactor">
    <cofactor evidence="1">
        <name>FAD</name>
        <dbReference type="ChEBI" id="CHEBI:57692"/>
    </cofactor>
</comment>
<proteinExistence type="predicted"/>
<dbReference type="PANTHER" id="PTHR43557:SF2">
    <property type="entry name" value="RIESKE DOMAIN-CONTAINING PROTEIN-RELATED"/>
    <property type="match status" value="1"/>
</dbReference>
<dbReference type="EMBL" id="QDKM01000012">
    <property type="protein sequence ID" value="PVH27504.1"/>
    <property type="molecule type" value="Genomic_DNA"/>
</dbReference>
<dbReference type="SUPFAM" id="SSF51905">
    <property type="entry name" value="FAD/NAD(P)-binding domain"/>
    <property type="match status" value="1"/>
</dbReference>
<dbReference type="GO" id="GO:0016651">
    <property type="term" value="F:oxidoreductase activity, acting on NAD(P)H"/>
    <property type="evidence" value="ECO:0007669"/>
    <property type="project" value="TreeGrafter"/>
</dbReference>
<name>A0A2T8HPY9_9RHOB</name>
<evidence type="ECO:0000256" key="4">
    <source>
        <dbReference type="ARBA" id="ARBA00023002"/>
    </source>
</evidence>
<dbReference type="InterPro" id="IPR023753">
    <property type="entry name" value="FAD/NAD-binding_dom"/>
</dbReference>
<dbReference type="OrthoDB" id="7809559at2"/>
<evidence type="ECO:0000256" key="2">
    <source>
        <dbReference type="ARBA" id="ARBA00022630"/>
    </source>
</evidence>
<evidence type="ECO:0000313" key="7">
    <source>
        <dbReference type="EMBL" id="PVH27504.1"/>
    </source>
</evidence>
<dbReference type="Proteomes" id="UP000245911">
    <property type="component" value="Unassembled WGS sequence"/>
</dbReference>
<dbReference type="Gene3D" id="3.30.390.30">
    <property type="match status" value="1"/>
</dbReference>
<dbReference type="PRINTS" id="PR00368">
    <property type="entry name" value="FADPNR"/>
</dbReference>
<evidence type="ECO:0000259" key="6">
    <source>
        <dbReference type="Pfam" id="PF14759"/>
    </source>
</evidence>
<gene>
    <name evidence="7" type="ORF">DDE20_17190</name>
</gene>
<dbReference type="Gene3D" id="3.50.50.60">
    <property type="entry name" value="FAD/NAD(P)-binding domain"/>
    <property type="match status" value="2"/>
</dbReference>
<dbReference type="PRINTS" id="PR00411">
    <property type="entry name" value="PNDRDTASEI"/>
</dbReference>
<evidence type="ECO:0000259" key="5">
    <source>
        <dbReference type="Pfam" id="PF07992"/>
    </source>
</evidence>
<dbReference type="InterPro" id="IPR050446">
    <property type="entry name" value="FAD-oxidoreductase/Apoptosis"/>
</dbReference>
<keyword evidence="3" id="KW-0274">FAD</keyword>
<dbReference type="InterPro" id="IPR036188">
    <property type="entry name" value="FAD/NAD-bd_sf"/>
</dbReference>
<evidence type="ECO:0000313" key="8">
    <source>
        <dbReference type="Proteomes" id="UP000245911"/>
    </source>
</evidence>
<reference evidence="7 8" key="1">
    <citation type="submission" date="2018-04" db="EMBL/GenBank/DDBJ databases">
        <title>Pararhodobacter oceanense sp. nov., isolated from marine intertidal sediment.</title>
        <authorList>
            <person name="Wang X.-L."/>
            <person name="Du Z.-J."/>
        </authorList>
    </citation>
    <scope>NUCLEOTIDE SEQUENCE [LARGE SCALE GENOMIC DNA]</scope>
    <source>
        <strain evidence="7 8">AM505</strain>
    </source>
</reference>
<dbReference type="PANTHER" id="PTHR43557">
    <property type="entry name" value="APOPTOSIS-INDUCING FACTOR 1"/>
    <property type="match status" value="1"/>
</dbReference>
<feature type="domain" description="FAD/NAD(P)-binding" evidence="5">
    <location>
        <begin position="40"/>
        <end position="333"/>
    </location>
</feature>
<dbReference type="SUPFAM" id="SSF55424">
    <property type="entry name" value="FAD/NAD-linked reductases, dimerisation (C-terminal) domain"/>
    <property type="match status" value="1"/>
</dbReference>
<keyword evidence="4" id="KW-0560">Oxidoreductase</keyword>